<comment type="caution">
    <text evidence="2">The sequence shown here is derived from an EMBL/GenBank/DDBJ whole genome shotgun (WGS) entry which is preliminary data.</text>
</comment>
<organism evidence="2 3">
    <name type="scientific">Hydrogenispora ethanolica</name>
    <dbReference type="NCBI Taxonomy" id="1082276"/>
    <lineage>
        <taxon>Bacteria</taxon>
        <taxon>Bacillati</taxon>
        <taxon>Bacillota</taxon>
        <taxon>Hydrogenispora</taxon>
    </lineage>
</organism>
<keyword evidence="3" id="KW-1185">Reference proteome</keyword>
<dbReference type="AlphaFoldDB" id="A0A4R1R923"/>
<keyword evidence="1" id="KW-0472">Membrane</keyword>
<name>A0A4R1R923_HYDET</name>
<accession>A0A4R1R923</accession>
<dbReference type="EMBL" id="SLUN01000027">
    <property type="protein sequence ID" value="TCL62185.1"/>
    <property type="molecule type" value="Genomic_DNA"/>
</dbReference>
<evidence type="ECO:0000313" key="3">
    <source>
        <dbReference type="Proteomes" id="UP000295008"/>
    </source>
</evidence>
<feature type="transmembrane region" description="Helical" evidence="1">
    <location>
        <begin position="6"/>
        <end position="27"/>
    </location>
</feature>
<dbReference type="Proteomes" id="UP000295008">
    <property type="component" value="Unassembled WGS sequence"/>
</dbReference>
<dbReference type="PANTHER" id="PTHR36443">
    <property type="entry name" value="BSR5223 PROTEIN"/>
    <property type="match status" value="1"/>
</dbReference>
<dbReference type="Pfam" id="PF11146">
    <property type="entry name" value="DUF2905"/>
    <property type="match status" value="1"/>
</dbReference>
<dbReference type="OrthoDB" id="9811610at2"/>
<protein>
    <submittedName>
        <fullName evidence="2">DUF2905 family protein</fullName>
    </submittedName>
</protein>
<gene>
    <name evidence="2" type="ORF">EDC14_102735</name>
</gene>
<reference evidence="2 3" key="1">
    <citation type="submission" date="2019-03" db="EMBL/GenBank/DDBJ databases">
        <title>Genomic Encyclopedia of Type Strains, Phase IV (KMG-IV): sequencing the most valuable type-strain genomes for metagenomic binning, comparative biology and taxonomic classification.</title>
        <authorList>
            <person name="Goeker M."/>
        </authorList>
    </citation>
    <scope>NUCLEOTIDE SEQUENCE [LARGE SCALE GENOMIC DNA]</scope>
    <source>
        <strain evidence="2 3">LX-B</strain>
    </source>
</reference>
<evidence type="ECO:0000313" key="2">
    <source>
        <dbReference type="EMBL" id="TCL62185.1"/>
    </source>
</evidence>
<sequence>MNELSGLGKILVALGLVIAGLGVWLWLGGKIPGFGRLPGDILIKRGNFTFYFPLATCILVSIVVTLILALFRRH</sequence>
<evidence type="ECO:0000256" key="1">
    <source>
        <dbReference type="SAM" id="Phobius"/>
    </source>
</evidence>
<feature type="transmembrane region" description="Helical" evidence="1">
    <location>
        <begin position="48"/>
        <end position="71"/>
    </location>
</feature>
<dbReference type="InterPro" id="IPR021320">
    <property type="entry name" value="DUF2905"/>
</dbReference>
<keyword evidence="1" id="KW-1133">Transmembrane helix</keyword>
<dbReference type="RefSeq" id="WP_132015855.1">
    <property type="nucleotide sequence ID" value="NZ_SLUN01000027.1"/>
</dbReference>
<keyword evidence="1" id="KW-0812">Transmembrane</keyword>
<proteinExistence type="predicted"/>
<dbReference type="PANTHER" id="PTHR36443:SF1">
    <property type="entry name" value="BSR5223 PROTEIN"/>
    <property type="match status" value="1"/>
</dbReference>